<dbReference type="Pfam" id="PF01381">
    <property type="entry name" value="HTH_3"/>
    <property type="match status" value="1"/>
</dbReference>
<dbReference type="PROSITE" id="PS50943">
    <property type="entry name" value="HTH_CROC1"/>
    <property type="match status" value="1"/>
</dbReference>
<organism evidence="5 6">
    <name type="scientific">Paraburkholderia phytofirmans OLGA172</name>
    <dbReference type="NCBI Taxonomy" id="1417228"/>
    <lineage>
        <taxon>Bacteria</taxon>
        <taxon>Pseudomonadati</taxon>
        <taxon>Pseudomonadota</taxon>
        <taxon>Betaproteobacteria</taxon>
        <taxon>Burkholderiales</taxon>
        <taxon>Burkholderiaceae</taxon>
        <taxon>Paraburkholderia</taxon>
    </lineage>
</organism>
<sequence length="135" mass="15194">MSGDELARIAGVSRNTVYLIENTSSNVQLGTVCKLARALQTDPSAFFSNDQYRAPTELRLGNLQMVVARNVRAHRVRQEISQNQMNRDLAMAPGYLGVIERKAPDLSLDVLEKIAFYLACPLDEMLLDSKRRLIR</sequence>
<keyword evidence="3" id="KW-0804">Transcription</keyword>
<keyword evidence="2" id="KW-0238">DNA-binding</keyword>
<evidence type="ECO:0000313" key="6">
    <source>
        <dbReference type="Proteomes" id="UP000076852"/>
    </source>
</evidence>
<name>A0A160FQL3_9BURK</name>
<dbReference type="CDD" id="cd00093">
    <property type="entry name" value="HTH_XRE"/>
    <property type="match status" value="2"/>
</dbReference>
<dbReference type="GO" id="GO:0005829">
    <property type="term" value="C:cytosol"/>
    <property type="evidence" value="ECO:0007669"/>
    <property type="project" value="TreeGrafter"/>
</dbReference>
<proteinExistence type="predicted"/>
<dbReference type="GO" id="GO:0003700">
    <property type="term" value="F:DNA-binding transcription factor activity"/>
    <property type="evidence" value="ECO:0007669"/>
    <property type="project" value="TreeGrafter"/>
</dbReference>
<gene>
    <name evidence="5" type="ORF">AYM40_21685</name>
</gene>
<dbReference type="PANTHER" id="PTHR46797">
    <property type="entry name" value="HTH-TYPE TRANSCRIPTIONAL REGULATOR"/>
    <property type="match status" value="1"/>
</dbReference>
<keyword evidence="6" id="KW-1185">Reference proteome</keyword>
<dbReference type="SUPFAM" id="SSF47413">
    <property type="entry name" value="lambda repressor-like DNA-binding domains"/>
    <property type="match status" value="2"/>
</dbReference>
<evidence type="ECO:0000256" key="2">
    <source>
        <dbReference type="ARBA" id="ARBA00023125"/>
    </source>
</evidence>
<keyword evidence="1" id="KW-0805">Transcription regulation</keyword>
<dbReference type="PANTHER" id="PTHR46797:SF23">
    <property type="entry name" value="HTH-TYPE TRANSCRIPTIONAL REGULATOR SUTR"/>
    <property type="match status" value="1"/>
</dbReference>
<accession>A0A160FQL3</accession>
<evidence type="ECO:0000256" key="3">
    <source>
        <dbReference type="ARBA" id="ARBA00023163"/>
    </source>
</evidence>
<dbReference type="SMART" id="SM00530">
    <property type="entry name" value="HTH_XRE"/>
    <property type="match status" value="2"/>
</dbReference>
<dbReference type="AlphaFoldDB" id="A0A160FQL3"/>
<dbReference type="KEGG" id="buz:AYM40_21685"/>
<dbReference type="OrthoDB" id="4990661at2"/>
<dbReference type="Gene3D" id="1.10.260.40">
    <property type="entry name" value="lambda repressor-like DNA-binding domains"/>
    <property type="match status" value="2"/>
</dbReference>
<evidence type="ECO:0000259" key="4">
    <source>
        <dbReference type="PROSITE" id="PS50943"/>
    </source>
</evidence>
<evidence type="ECO:0000256" key="1">
    <source>
        <dbReference type="ARBA" id="ARBA00023015"/>
    </source>
</evidence>
<evidence type="ECO:0000313" key="5">
    <source>
        <dbReference type="EMBL" id="ANB75041.1"/>
    </source>
</evidence>
<reference evidence="5 6" key="1">
    <citation type="journal article" date="2016" name="Gene">
        <title>PacBio SMRT assembly of a complex multi-replicon genome reveals chlorocatechol degradative operon in a region of genome plasticity.</title>
        <authorList>
            <person name="Ricker N."/>
            <person name="Shen S.Y."/>
            <person name="Goordial J."/>
            <person name="Jin S."/>
            <person name="Fulthorpe R.R."/>
        </authorList>
    </citation>
    <scope>NUCLEOTIDE SEQUENCE [LARGE SCALE GENOMIC DNA]</scope>
    <source>
        <strain evidence="5 6">OLGA172</strain>
    </source>
</reference>
<feature type="domain" description="HTH cro/C1-type" evidence="4">
    <location>
        <begin position="5"/>
        <end position="46"/>
    </location>
</feature>
<dbReference type="EMBL" id="CP014579">
    <property type="protein sequence ID" value="ANB75041.1"/>
    <property type="molecule type" value="Genomic_DNA"/>
</dbReference>
<protein>
    <recommendedName>
        <fullName evidence="4">HTH cro/C1-type domain-containing protein</fullName>
    </recommendedName>
</protein>
<dbReference type="Proteomes" id="UP000076852">
    <property type="component" value="Chromosome 2"/>
</dbReference>
<dbReference type="GO" id="GO:0003677">
    <property type="term" value="F:DNA binding"/>
    <property type="evidence" value="ECO:0007669"/>
    <property type="project" value="UniProtKB-KW"/>
</dbReference>
<dbReference type="InterPro" id="IPR001387">
    <property type="entry name" value="Cro/C1-type_HTH"/>
</dbReference>
<dbReference type="InterPro" id="IPR050807">
    <property type="entry name" value="TransReg_Diox_bact_type"/>
</dbReference>
<dbReference type="InterPro" id="IPR010982">
    <property type="entry name" value="Lambda_DNA-bd_dom_sf"/>
</dbReference>